<protein>
    <recommendedName>
        <fullName evidence="4">Outer membrane protein beta-barrel domain-containing protein</fullName>
    </recommendedName>
</protein>
<evidence type="ECO:0008006" key="4">
    <source>
        <dbReference type="Google" id="ProtNLM"/>
    </source>
</evidence>
<evidence type="ECO:0000256" key="1">
    <source>
        <dbReference type="SAM" id="SignalP"/>
    </source>
</evidence>
<comment type="caution">
    <text evidence="2">The sequence shown here is derived from an EMBL/GenBank/DDBJ whole genome shotgun (WGS) entry which is preliminary data.</text>
</comment>
<keyword evidence="3" id="KW-1185">Reference proteome</keyword>
<name>A0A916ZTV3_9FLAO</name>
<reference evidence="2 3" key="1">
    <citation type="journal article" date="2014" name="Int. J. Syst. Evol. Microbiol.">
        <title>Complete genome sequence of Corynebacterium casei LMG S-19264T (=DSM 44701T), isolated from a smear-ripened cheese.</title>
        <authorList>
            <consortium name="US DOE Joint Genome Institute (JGI-PGF)"/>
            <person name="Walter F."/>
            <person name="Albersmeier A."/>
            <person name="Kalinowski J."/>
            <person name="Ruckert C."/>
        </authorList>
    </citation>
    <scope>NUCLEOTIDE SEQUENCE [LARGE SCALE GENOMIC DNA]</scope>
    <source>
        <strain evidence="2 3">CGMCC 1.12925</strain>
    </source>
</reference>
<dbReference type="AlphaFoldDB" id="A0A916ZTV3"/>
<evidence type="ECO:0000313" key="3">
    <source>
        <dbReference type="Proteomes" id="UP000599688"/>
    </source>
</evidence>
<evidence type="ECO:0000313" key="2">
    <source>
        <dbReference type="EMBL" id="GGE13646.1"/>
    </source>
</evidence>
<sequence length="211" mass="24206">MKSKLIIISLLFSILTFAQEDKSFISKFEIAANYGPAGNFFVDYGRDMNTNNDLIEPIYSEVFDEFQLYQKNFIGTSGGINITYNFNNKNAIAFSFDRTLNYGKYNGVPVLNNGTPVIINDIKLRHLNHFYSLTYRRSLDKKNTFYASLGIMYIRMNQAEIQVGLSDNLVIIEERNYDNSLLEEGGVVFGLEKYFYKSGKFDVGIQSKVFI</sequence>
<feature type="signal peptide" evidence="1">
    <location>
        <begin position="1"/>
        <end position="18"/>
    </location>
</feature>
<proteinExistence type="predicted"/>
<dbReference type="RefSeq" id="WP_188406087.1">
    <property type="nucleotide sequence ID" value="NZ_BMGL01000007.1"/>
</dbReference>
<feature type="chain" id="PRO_5037277028" description="Outer membrane protein beta-barrel domain-containing protein" evidence="1">
    <location>
        <begin position="19"/>
        <end position="211"/>
    </location>
</feature>
<keyword evidence="1" id="KW-0732">Signal</keyword>
<dbReference type="EMBL" id="BMGL01000007">
    <property type="protein sequence ID" value="GGE13646.1"/>
    <property type="molecule type" value="Genomic_DNA"/>
</dbReference>
<accession>A0A916ZTV3</accession>
<dbReference type="Proteomes" id="UP000599688">
    <property type="component" value="Unassembled WGS sequence"/>
</dbReference>
<gene>
    <name evidence="2" type="ORF">GCM10010831_13750</name>
</gene>
<organism evidence="2 3">
    <name type="scientific">Psychroflexus salis</name>
    <dbReference type="NCBI Taxonomy" id="1526574"/>
    <lineage>
        <taxon>Bacteria</taxon>
        <taxon>Pseudomonadati</taxon>
        <taxon>Bacteroidota</taxon>
        <taxon>Flavobacteriia</taxon>
        <taxon>Flavobacteriales</taxon>
        <taxon>Flavobacteriaceae</taxon>
        <taxon>Psychroflexus</taxon>
    </lineage>
</organism>